<reference evidence="1" key="1">
    <citation type="journal article" date="1998" name="Int. J. Syst. Bacteriol. 48 Pt">
        <title>Thermococcus guaymasensis sp. nov. and Thermococcus aggregans sp. nov., two novel thermophilic archaea isolated from the Guaymas Basin hydrothermal vent site.</title>
        <authorList>
            <person name="Canganella F."/>
            <person name="Jones W.J."/>
            <person name="Gambacorta A."/>
            <person name="Antranikian G."/>
        </authorList>
    </citation>
    <scope>NUCLEOTIDE SEQUENCE</scope>
    <source>
        <strain evidence="1">TY</strain>
    </source>
</reference>
<accession>A0A9E7MY38</accession>
<reference evidence="1" key="2">
    <citation type="submission" date="2022-06" db="EMBL/GenBank/DDBJ databases">
        <authorList>
            <person name="Park Y.-J."/>
        </authorList>
    </citation>
    <scope>NUCLEOTIDE SEQUENCE</scope>
    <source>
        <strain evidence="1">TY</strain>
    </source>
</reference>
<dbReference type="KEGG" id="tagg:NF865_01530"/>
<protein>
    <submittedName>
        <fullName evidence="1">DUF169 domain-containing protein</fullName>
    </submittedName>
</protein>
<dbReference type="EMBL" id="CP099582">
    <property type="protein sequence ID" value="USS40927.1"/>
    <property type="molecule type" value="Genomic_DNA"/>
</dbReference>
<dbReference type="PANTHER" id="PTHR37954:SF3">
    <property type="entry name" value="DUF169 DOMAIN-CONTAINING PROTEIN"/>
    <property type="match status" value="1"/>
</dbReference>
<dbReference type="InterPro" id="IPR003748">
    <property type="entry name" value="DUF169"/>
</dbReference>
<keyword evidence="2" id="KW-1185">Reference proteome</keyword>
<name>A0A9E7MY38_THEAG</name>
<gene>
    <name evidence="1" type="ORF">NF865_01530</name>
</gene>
<evidence type="ECO:0000313" key="1">
    <source>
        <dbReference type="EMBL" id="USS40927.1"/>
    </source>
</evidence>
<dbReference type="AlphaFoldDB" id="A0A9E7MY38"/>
<organism evidence="1 2">
    <name type="scientific">Thermococcus aggregans</name>
    <dbReference type="NCBI Taxonomy" id="110163"/>
    <lineage>
        <taxon>Archaea</taxon>
        <taxon>Methanobacteriati</taxon>
        <taxon>Methanobacteriota</taxon>
        <taxon>Thermococci</taxon>
        <taxon>Thermococcales</taxon>
        <taxon>Thermococcaceae</taxon>
        <taxon>Thermococcus</taxon>
    </lineage>
</organism>
<dbReference type="RefSeq" id="WP_253304868.1">
    <property type="nucleotide sequence ID" value="NZ_CP099582.1"/>
</dbReference>
<dbReference type="Pfam" id="PF02596">
    <property type="entry name" value="DUF169"/>
    <property type="match status" value="1"/>
</dbReference>
<dbReference type="PANTHER" id="PTHR37954">
    <property type="entry name" value="BLL4979 PROTEIN"/>
    <property type="match status" value="1"/>
</dbReference>
<evidence type="ECO:0000313" key="2">
    <source>
        <dbReference type="Proteomes" id="UP001055732"/>
    </source>
</evidence>
<dbReference type="Proteomes" id="UP001055732">
    <property type="component" value="Chromosome"/>
</dbReference>
<sequence>MASMKTLHEKVCEIIKPKGAPVGIKMLKDQDLEELRIRKLEKNLALCQLLKYVALYKKARIVSLENIDACVVGSYVLGFGMPPEDLKERWIKGWKYNEELFNALVAQVHALPQGEYKAALFAPLEAFDKYNLTPDAVILLVNSTQAYLLSVGYFDATGKKIHSDFNGHAACEIVATVIQGKSPWLTIPCGGARGLAGSQDDELWMGMTPEELKTAVDRLESVGLEYPPAIYQSALADLVQDHPLTYLIARTVKK</sequence>
<proteinExistence type="predicted"/>